<proteinExistence type="predicted"/>
<comment type="caution">
    <text evidence="1">The sequence shown here is derived from an EMBL/GenBank/DDBJ whole genome shotgun (WGS) entry which is preliminary data.</text>
</comment>
<dbReference type="EMBL" id="JAOPMD010000007">
    <property type="protein sequence ID" value="MDH7899353.1"/>
    <property type="molecule type" value="Genomic_DNA"/>
</dbReference>
<accession>A0AAJ1UMX1</accession>
<name>A0AAJ1UMX1_9BIFI</name>
<dbReference type="RefSeq" id="WP_033501683.1">
    <property type="nucleotide sequence ID" value="NZ_JAOPLX010000006.1"/>
</dbReference>
<protein>
    <submittedName>
        <fullName evidence="1">DUF4160 domain-containing protein</fullName>
    </submittedName>
</protein>
<evidence type="ECO:0000313" key="2">
    <source>
        <dbReference type="Proteomes" id="UP001157379"/>
    </source>
</evidence>
<dbReference type="AlphaFoldDB" id="A0AAJ1UMX1"/>
<sequence>MPEVFSLGGYTVYFSALDIEHGVHVHVRQGHNLDLARFIITADGRALLSHNHGRLTKKTICQLQFVIEQNTDEILRLWINLFGDDIHFDR</sequence>
<gene>
    <name evidence="1" type="ORF">OB936_03870</name>
</gene>
<reference evidence="1" key="2">
    <citation type="submission" date="2023-04" db="EMBL/GenBank/DDBJ databases">
        <authorList>
            <person name="Orihara K."/>
        </authorList>
    </citation>
    <scope>NUCLEOTIDE SEQUENCE</scope>
    <source>
        <strain evidence="1">YIT 13057</strain>
    </source>
</reference>
<evidence type="ECO:0000313" key="1">
    <source>
        <dbReference type="EMBL" id="MDH7899353.1"/>
    </source>
</evidence>
<organism evidence="1 2">
    <name type="scientific">Bifidobacterium catenulatum subsp. kashiwanohense</name>
    <dbReference type="NCBI Taxonomy" id="630129"/>
    <lineage>
        <taxon>Bacteria</taxon>
        <taxon>Bacillati</taxon>
        <taxon>Actinomycetota</taxon>
        <taxon>Actinomycetes</taxon>
        <taxon>Bifidobacteriales</taxon>
        <taxon>Bifidobacteriaceae</taxon>
        <taxon>Bifidobacterium</taxon>
    </lineage>
</organism>
<dbReference type="Proteomes" id="UP001157379">
    <property type="component" value="Unassembled WGS sequence"/>
</dbReference>
<reference evidence="1" key="1">
    <citation type="journal article" date="2023" name="Gut Microbes">
        <title>Characterization of Bifidobacterium kashiwanohense that utilizes both milk- and plant-derived oligosaccharides.</title>
        <authorList>
            <person name="Orihara K."/>
            <person name="Yahagi K."/>
            <person name="Saito Y."/>
            <person name="Watanabe Y."/>
            <person name="Sasai T."/>
            <person name="Hara T."/>
            <person name="Tsukuda N."/>
            <person name="Oki K."/>
            <person name="Fujimoto J."/>
            <person name="Matsuki T."/>
        </authorList>
    </citation>
    <scope>NUCLEOTIDE SEQUENCE</scope>
    <source>
        <strain evidence="1">YIT 13057</strain>
    </source>
</reference>